<accession>A0A2C9VYU0</accession>
<gene>
    <name evidence="2" type="ORF">MANES_04G024000v8</name>
</gene>
<dbReference type="AlphaFoldDB" id="A0A2C9VYU0"/>
<keyword evidence="1" id="KW-0472">Membrane</keyword>
<keyword evidence="1" id="KW-0812">Transmembrane</keyword>
<reference evidence="3" key="1">
    <citation type="journal article" date="2016" name="Nat. Biotechnol.">
        <title>Sequencing wild and cultivated cassava and related species reveals extensive interspecific hybridization and genetic diversity.</title>
        <authorList>
            <person name="Bredeson J.V."/>
            <person name="Lyons J.B."/>
            <person name="Prochnik S.E."/>
            <person name="Wu G.A."/>
            <person name="Ha C.M."/>
            <person name="Edsinger-Gonzales E."/>
            <person name="Grimwood J."/>
            <person name="Schmutz J."/>
            <person name="Rabbi I.Y."/>
            <person name="Egesi C."/>
            <person name="Nauluvula P."/>
            <person name="Lebot V."/>
            <person name="Ndunguru J."/>
            <person name="Mkamilo G."/>
            <person name="Bart R.S."/>
            <person name="Setter T.L."/>
            <person name="Gleadow R.M."/>
            <person name="Kulakow P."/>
            <person name="Ferguson M.E."/>
            <person name="Rounsley S."/>
            <person name="Rokhsar D.S."/>
        </authorList>
    </citation>
    <scope>NUCLEOTIDE SEQUENCE [LARGE SCALE GENOMIC DNA]</scope>
    <source>
        <strain evidence="3">cv. AM560-2</strain>
    </source>
</reference>
<feature type="transmembrane region" description="Helical" evidence="1">
    <location>
        <begin position="16"/>
        <end position="35"/>
    </location>
</feature>
<keyword evidence="1" id="KW-1133">Transmembrane helix</keyword>
<name>A0A2C9VYU0_MANES</name>
<protein>
    <submittedName>
        <fullName evidence="2">Uncharacterized protein</fullName>
    </submittedName>
</protein>
<dbReference type="Gramene" id="Manes.04G024000.1.v8.1">
    <property type="protein sequence ID" value="Manes.04G024000.1.v8.1.CDS.1"/>
    <property type="gene ID" value="Manes.04G024000.v8.1"/>
</dbReference>
<evidence type="ECO:0000256" key="1">
    <source>
        <dbReference type="SAM" id="Phobius"/>
    </source>
</evidence>
<dbReference type="Proteomes" id="UP000091857">
    <property type="component" value="Chromosome 4"/>
</dbReference>
<sequence>MEMVVELLGRFGRQCYAVLCLGVILVSASVVRYLFEDDELIDHPKERTTPSLRAIHGPPIRSSKSFC</sequence>
<evidence type="ECO:0000313" key="2">
    <source>
        <dbReference type="EMBL" id="OAY51656.1"/>
    </source>
</evidence>
<keyword evidence="3" id="KW-1185">Reference proteome</keyword>
<comment type="caution">
    <text evidence="2">The sequence shown here is derived from an EMBL/GenBank/DDBJ whole genome shotgun (WGS) entry which is preliminary data.</text>
</comment>
<evidence type="ECO:0000313" key="3">
    <source>
        <dbReference type="Proteomes" id="UP000091857"/>
    </source>
</evidence>
<organism evidence="2 3">
    <name type="scientific">Manihot esculenta</name>
    <name type="common">Cassava</name>
    <name type="synonym">Jatropha manihot</name>
    <dbReference type="NCBI Taxonomy" id="3983"/>
    <lineage>
        <taxon>Eukaryota</taxon>
        <taxon>Viridiplantae</taxon>
        <taxon>Streptophyta</taxon>
        <taxon>Embryophyta</taxon>
        <taxon>Tracheophyta</taxon>
        <taxon>Spermatophyta</taxon>
        <taxon>Magnoliopsida</taxon>
        <taxon>eudicotyledons</taxon>
        <taxon>Gunneridae</taxon>
        <taxon>Pentapetalae</taxon>
        <taxon>rosids</taxon>
        <taxon>fabids</taxon>
        <taxon>Malpighiales</taxon>
        <taxon>Euphorbiaceae</taxon>
        <taxon>Crotonoideae</taxon>
        <taxon>Manihoteae</taxon>
        <taxon>Manihot</taxon>
    </lineage>
</organism>
<dbReference type="OMA" id="NDHRERT"/>
<proteinExistence type="predicted"/>
<dbReference type="EMBL" id="CM004390">
    <property type="protein sequence ID" value="OAY51656.1"/>
    <property type="molecule type" value="Genomic_DNA"/>
</dbReference>